<feature type="transmembrane region" description="Helical" evidence="3">
    <location>
        <begin position="501"/>
        <end position="519"/>
    </location>
</feature>
<keyword evidence="1" id="KW-0560">Oxidoreductase</keyword>
<dbReference type="PANTHER" id="PTHR11972">
    <property type="entry name" value="NADPH OXIDASE"/>
    <property type="match status" value="1"/>
</dbReference>
<feature type="transmembrane region" description="Helical" evidence="3">
    <location>
        <begin position="743"/>
        <end position="766"/>
    </location>
</feature>
<dbReference type="GO" id="GO:0016491">
    <property type="term" value="F:oxidoreductase activity"/>
    <property type="evidence" value="ECO:0007669"/>
    <property type="project" value="UniProtKB-KW"/>
</dbReference>
<evidence type="ECO:0000256" key="1">
    <source>
        <dbReference type="ARBA" id="ARBA00023002"/>
    </source>
</evidence>
<dbReference type="Pfam" id="PF08030">
    <property type="entry name" value="NAD_binding_6"/>
    <property type="match status" value="1"/>
</dbReference>
<evidence type="ECO:0000259" key="4">
    <source>
        <dbReference type="PROSITE" id="PS51384"/>
    </source>
</evidence>
<sequence>MATVNISSGQRTAVSRPEGSSRKQNSFVHRCDFAATINGAASGTDVYEKKQSNNSSRISNRTTRTCTSSVCTTRTSLTSTRLPLMISPVYGDSHVADASIYFDDIRDCILAAREVKSISPSEIKSRKKTMNPLKKTKSRRKSELHIDAVADDQNDRNNQRAEDTRSTSSSKNSNSLGRIKGKGKEQSIKASCTDQQKNGEKKTKFNPSDEIKFEEDKGKHILEIPTHDDICSASSEEIEEIEAMNFVDALDQTSHGFMNKAPLTTQSVKRSSCYFSALTSYGFIERTAMKPDRIEAFFYSNGMTLSLGILFFAINVIVGAHAASQFTPFGGFVTDSDILRVTLPIARAGGRLVTFNCALLLLTGCKYMCTLIRTYVVPVIPIGFPMDDIMPKYHRFVGLCIIVSGCILHTIPQAINYATGKIWLIKNGGKIWTFGNGIAQTQLLITGSLLLAIFVTFFLTTLKGFRKTAAGFRWFWFFHTGGVALAYPLLIIHGTYKGSPLFLYCAFIPLVIYLLDVILRRSKITKAEVLLWKTHSDKGHNLTELVLKCPQNFVYTPGQYVELKFPTLSNHEWHPFTIASAPNSVIRDCGDTRVLVFFIKATGRWTQALFNYASAFKLSKATQSQEMIIRGPHGAPIVNFSEYKHIMLVGAGVGVTPLLSVWQHLLGEGRSKIEAYHREPSFRYTFQEEDDEKTSKFRSMCHRIEHVLESLTASICLLCISVIGETAVITGTLFGYYWEANMIGSILASGLVLFHSGTILVSIVAYDGGIQYFFRFKCWLESGIVLVDAVNFFIVLPTLTRTNPSDKEISTPLLFGLAGMSVFLHVARTFHVFYTVLRPKTELMEGQKQNHICSVQGIFVNRSYKGMRFAFEQLLQPLEEGLSGAFSLQFYATQEKDKKKTKTMKSLKRGVDASFHGRKLASDWDTSTDNFYCFREGRPDWELIFRKSILKAHFSCTSGDSVGVFFCGNPALSKELNEVADRVSAQHRYSVKKAKGMSCKCKIVVHTENY</sequence>
<proteinExistence type="predicted"/>
<feature type="transmembrane region" description="Helical" evidence="3">
    <location>
        <begin position="812"/>
        <end position="837"/>
    </location>
</feature>
<feature type="region of interest" description="Disordered" evidence="2">
    <location>
        <begin position="122"/>
        <end position="209"/>
    </location>
</feature>
<keyword evidence="3" id="KW-0812">Transmembrane</keyword>
<dbReference type="SUPFAM" id="SSF63380">
    <property type="entry name" value="Riboflavin synthase domain-like"/>
    <property type="match status" value="1"/>
</dbReference>
<feature type="transmembrane region" description="Helical" evidence="3">
    <location>
        <begin position="438"/>
        <end position="462"/>
    </location>
</feature>
<feature type="transmembrane region" description="Helical" evidence="3">
    <location>
        <begin position="707"/>
        <end position="737"/>
    </location>
</feature>
<feature type="compositionally biased region" description="Basic residues" evidence="2">
    <location>
        <begin position="125"/>
        <end position="140"/>
    </location>
</feature>
<dbReference type="Pfam" id="PF08022">
    <property type="entry name" value="FAD_binding_8"/>
    <property type="match status" value="1"/>
</dbReference>
<dbReference type="CDD" id="cd06186">
    <property type="entry name" value="NOX_Duox_like_FAD_NADP"/>
    <property type="match status" value="1"/>
</dbReference>
<dbReference type="InterPro" id="IPR039261">
    <property type="entry name" value="FNR_nucleotide-bd"/>
</dbReference>
<feature type="compositionally biased region" description="Basic and acidic residues" evidence="2">
    <location>
        <begin position="141"/>
        <end position="165"/>
    </location>
</feature>
<dbReference type="PANTHER" id="PTHR11972:SF153">
    <property type="entry name" value="SUPEROXIDE-GENERATING NADPH OXIDASE HEAVY CHAIN SUBUNIT A"/>
    <property type="match status" value="1"/>
</dbReference>
<evidence type="ECO:0000256" key="2">
    <source>
        <dbReference type="SAM" id="MobiDB-lite"/>
    </source>
</evidence>
<gene>
    <name evidence="5" type="ORF">PSNMU_V1.4_AUG-EV-PASAV3_0031900</name>
</gene>
<feature type="compositionally biased region" description="Basic and acidic residues" evidence="2">
    <location>
        <begin position="197"/>
        <end position="209"/>
    </location>
</feature>
<dbReference type="PROSITE" id="PS51384">
    <property type="entry name" value="FAD_FR"/>
    <property type="match status" value="1"/>
</dbReference>
<name>A0A448Z2Z9_9STRA</name>
<feature type="transmembrane region" description="Helical" evidence="3">
    <location>
        <begin position="474"/>
        <end position="495"/>
    </location>
</feature>
<keyword evidence="3" id="KW-1133">Transmembrane helix</keyword>
<protein>
    <recommendedName>
        <fullName evidence="4">FAD-binding FR-type domain-containing protein</fullName>
    </recommendedName>
</protein>
<feature type="transmembrane region" description="Helical" evidence="3">
    <location>
        <begin position="396"/>
        <end position="418"/>
    </location>
</feature>
<dbReference type="GO" id="GO:0005886">
    <property type="term" value="C:plasma membrane"/>
    <property type="evidence" value="ECO:0007669"/>
    <property type="project" value="TreeGrafter"/>
</dbReference>
<evidence type="ECO:0000313" key="5">
    <source>
        <dbReference type="EMBL" id="VEU36433.1"/>
    </source>
</evidence>
<accession>A0A448Z2Z9</accession>
<dbReference type="EMBL" id="CAACVS010000089">
    <property type="protein sequence ID" value="VEU36433.1"/>
    <property type="molecule type" value="Genomic_DNA"/>
</dbReference>
<dbReference type="SUPFAM" id="SSF52343">
    <property type="entry name" value="Ferredoxin reductase-like, C-terminal NADP-linked domain"/>
    <property type="match status" value="1"/>
</dbReference>
<dbReference type="InterPro" id="IPR013112">
    <property type="entry name" value="FAD-bd_8"/>
</dbReference>
<dbReference type="InterPro" id="IPR017927">
    <property type="entry name" value="FAD-bd_FR_type"/>
</dbReference>
<reference evidence="5 6" key="1">
    <citation type="submission" date="2019-01" db="EMBL/GenBank/DDBJ databases">
        <authorList>
            <person name="Ferrante I. M."/>
        </authorList>
    </citation>
    <scope>NUCLEOTIDE SEQUENCE [LARGE SCALE GENOMIC DNA]</scope>
    <source>
        <strain evidence="5 6">B856</strain>
    </source>
</reference>
<keyword evidence="6" id="KW-1185">Reference proteome</keyword>
<dbReference type="Proteomes" id="UP000291116">
    <property type="component" value="Unassembled WGS sequence"/>
</dbReference>
<dbReference type="OrthoDB" id="43484at2759"/>
<feature type="compositionally biased region" description="Polar residues" evidence="2">
    <location>
        <begin position="1"/>
        <end position="13"/>
    </location>
</feature>
<dbReference type="InterPro" id="IPR050369">
    <property type="entry name" value="RBOH/FRE"/>
</dbReference>
<keyword evidence="3" id="KW-0472">Membrane</keyword>
<evidence type="ECO:0000256" key="3">
    <source>
        <dbReference type="SAM" id="Phobius"/>
    </source>
</evidence>
<feature type="transmembrane region" description="Helical" evidence="3">
    <location>
        <begin position="778"/>
        <end position="800"/>
    </location>
</feature>
<dbReference type="Gene3D" id="3.40.50.80">
    <property type="entry name" value="Nucleotide-binding domain of ferredoxin-NADP reductase (FNR) module"/>
    <property type="match status" value="2"/>
</dbReference>
<dbReference type="AlphaFoldDB" id="A0A448Z2Z9"/>
<dbReference type="InterPro" id="IPR013121">
    <property type="entry name" value="Fe_red_NAD-bd_6"/>
</dbReference>
<organism evidence="5 6">
    <name type="scientific">Pseudo-nitzschia multistriata</name>
    <dbReference type="NCBI Taxonomy" id="183589"/>
    <lineage>
        <taxon>Eukaryota</taxon>
        <taxon>Sar</taxon>
        <taxon>Stramenopiles</taxon>
        <taxon>Ochrophyta</taxon>
        <taxon>Bacillariophyta</taxon>
        <taxon>Bacillariophyceae</taxon>
        <taxon>Bacillariophycidae</taxon>
        <taxon>Bacillariales</taxon>
        <taxon>Bacillariaceae</taxon>
        <taxon>Pseudo-nitzschia</taxon>
    </lineage>
</organism>
<feature type="transmembrane region" description="Helical" evidence="3">
    <location>
        <begin position="296"/>
        <end position="318"/>
    </location>
</feature>
<evidence type="ECO:0000313" key="6">
    <source>
        <dbReference type="Proteomes" id="UP000291116"/>
    </source>
</evidence>
<feature type="domain" description="FAD-binding FR-type" evidence="4">
    <location>
        <begin position="517"/>
        <end position="639"/>
    </location>
</feature>
<dbReference type="InterPro" id="IPR017938">
    <property type="entry name" value="Riboflavin_synthase-like_b-brl"/>
</dbReference>
<feature type="compositionally biased region" description="Low complexity" evidence="2">
    <location>
        <begin position="166"/>
        <end position="175"/>
    </location>
</feature>
<feature type="region of interest" description="Disordered" evidence="2">
    <location>
        <begin position="1"/>
        <end position="25"/>
    </location>
</feature>
<dbReference type="Gene3D" id="2.40.30.10">
    <property type="entry name" value="Translation factors"/>
    <property type="match status" value="1"/>
</dbReference>